<keyword evidence="2" id="KW-1185">Reference proteome</keyword>
<evidence type="ECO:0000313" key="2">
    <source>
        <dbReference type="Proteomes" id="UP001432322"/>
    </source>
</evidence>
<proteinExistence type="predicted"/>
<organism evidence="1 2">
    <name type="scientific">Pristionchus fissidentatus</name>
    <dbReference type="NCBI Taxonomy" id="1538716"/>
    <lineage>
        <taxon>Eukaryota</taxon>
        <taxon>Metazoa</taxon>
        <taxon>Ecdysozoa</taxon>
        <taxon>Nematoda</taxon>
        <taxon>Chromadorea</taxon>
        <taxon>Rhabditida</taxon>
        <taxon>Rhabditina</taxon>
        <taxon>Diplogasteromorpha</taxon>
        <taxon>Diplogasteroidea</taxon>
        <taxon>Neodiplogasteridae</taxon>
        <taxon>Pristionchus</taxon>
    </lineage>
</organism>
<dbReference type="AlphaFoldDB" id="A0AAV5WNG5"/>
<evidence type="ECO:0000313" key="1">
    <source>
        <dbReference type="EMBL" id="GMT32085.1"/>
    </source>
</evidence>
<dbReference type="Proteomes" id="UP001432322">
    <property type="component" value="Unassembled WGS sequence"/>
</dbReference>
<gene>
    <name evidence="1" type="ORF">PFISCL1PPCAC_23382</name>
</gene>
<accession>A0AAV5WNG5</accession>
<feature type="non-terminal residue" evidence="1">
    <location>
        <position position="1"/>
    </location>
</feature>
<name>A0AAV5WNG5_9BILA</name>
<feature type="non-terminal residue" evidence="1">
    <location>
        <position position="63"/>
    </location>
</feature>
<protein>
    <submittedName>
        <fullName evidence="1">Uncharacterized protein</fullName>
    </submittedName>
</protein>
<reference evidence="1" key="1">
    <citation type="submission" date="2023-10" db="EMBL/GenBank/DDBJ databases">
        <title>Genome assembly of Pristionchus species.</title>
        <authorList>
            <person name="Yoshida K."/>
            <person name="Sommer R.J."/>
        </authorList>
    </citation>
    <scope>NUCLEOTIDE SEQUENCE</scope>
    <source>
        <strain evidence="1">RS5133</strain>
    </source>
</reference>
<comment type="caution">
    <text evidence="1">The sequence shown here is derived from an EMBL/GenBank/DDBJ whole genome shotgun (WGS) entry which is preliminary data.</text>
</comment>
<sequence>LLSPSHVSAVASTQIAPSLIAIIPLLQDTREQWFSVGPPPLWTSAALQWPSGGHSLVSLSSTH</sequence>
<dbReference type="EMBL" id="BTSY01000006">
    <property type="protein sequence ID" value="GMT32085.1"/>
    <property type="molecule type" value="Genomic_DNA"/>
</dbReference>